<protein>
    <submittedName>
        <fullName evidence="2">Uncharacterized protein</fullName>
    </submittedName>
</protein>
<dbReference type="AlphaFoldDB" id="A0A0D3KWM6"/>
<dbReference type="HOGENOM" id="CLU_1014094_0_0_1"/>
<dbReference type="PaxDb" id="2903-EOD40161"/>
<evidence type="ECO:0000313" key="2">
    <source>
        <dbReference type="EnsemblProtists" id="EOD40161"/>
    </source>
</evidence>
<name>A0A0D3KWM6_EMIH1</name>
<reference evidence="2" key="2">
    <citation type="submission" date="2024-10" db="UniProtKB">
        <authorList>
            <consortium name="EnsemblProtists"/>
        </authorList>
    </citation>
    <scope>IDENTIFICATION</scope>
</reference>
<accession>A0A0D3KWM6</accession>
<dbReference type="Proteomes" id="UP000013827">
    <property type="component" value="Unassembled WGS sequence"/>
</dbReference>
<dbReference type="GeneID" id="17285432"/>
<organism evidence="2 3">
    <name type="scientific">Emiliania huxleyi (strain CCMP1516)</name>
    <dbReference type="NCBI Taxonomy" id="280463"/>
    <lineage>
        <taxon>Eukaryota</taxon>
        <taxon>Haptista</taxon>
        <taxon>Haptophyta</taxon>
        <taxon>Prymnesiophyceae</taxon>
        <taxon>Isochrysidales</taxon>
        <taxon>Noelaerhabdaceae</taxon>
        <taxon>Emiliania</taxon>
    </lineage>
</organism>
<dbReference type="KEGG" id="ehx:EMIHUDRAFT_466583"/>
<keyword evidence="3" id="KW-1185">Reference proteome</keyword>
<proteinExistence type="predicted"/>
<sequence length="275" mass="28544">IVWTNAPPSRSRVPLLARGRADARIGAEGADQPLPTHGRARGAAVGHRPGLPAAGLPAAAGRLPGPAGVPGARVPAAGPGLRGSSRPLRQPAAGPALWLGVWRGRGERHDVLLQRADGTVAVGASSGGGGGGGGGGLRRRPVRRGGHLAGVQRRGHLLCRPAGRGPHHRPQRPPCAEEHDLALAVPDPGLGRRHRKGDVVWQAGDGLRVGRPAVGVSALLRVAAAAERRPDQPRQERLGERDVHVLRLLAANWRRPAHAGRALGQHERLAAVSGW</sequence>
<evidence type="ECO:0000313" key="3">
    <source>
        <dbReference type="Proteomes" id="UP000013827"/>
    </source>
</evidence>
<feature type="region of interest" description="Disordered" evidence="1">
    <location>
        <begin position="24"/>
        <end position="46"/>
    </location>
</feature>
<evidence type="ECO:0000256" key="1">
    <source>
        <dbReference type="SAM" id="MobiDB-lite"/>
    </source>
</evidence>
<dbReference type="EnsemblProtists" id="EOD40161">
    <property type="protein sequence ID" value="EOD40161"/>
    <property type="gene ID" value="EMIHUDRAFT_466583"/>
</dbReference>
<reference evidence="3" key="1">
    <citation type="journal article" date="2013" name="Nature">
        <title>Pan genome of the phytoplankton Emiliania underpins its global distribution.</title>
        <authorList>
            <person name="Read B.A."/>
            <person name="Kegel J."/>
            <person name="Klute M.J."/>
            <person name="Kuo A."/>
            <person name="Lefebvre S.C."/>
            <person name="Maumus F."/>
            <person name="Mayer C."/>
            <person name="Miller J."/>
            <person name="Monier A."/>
            <person name="Salamov A."/>
            <person name="Young J."/>
            <person name="Aguilar M."/>
            <person name="Claverie J.M."/>
            <person name="Frickenhaus S."/>
            <person name="Gonzalez K."/>
            <person name="Herman E.K."/>
            <person name="Lin Y.C."/>
            <person name="Napier J."/>
            <person name="Ogata H."/>
            <person name="Sarno A.F."/>
            <person name="Shmutz J."/>
            <person name="Schroeder D."/>
            <person name="de Vargas C."/>
            <person name="Verret F."/>
            <person name="von Dassow P."/>
            <person name="Valentin K."/>
            <person name="Van de Peer Y."/>
            <person name="Wheeler G."/>
            <person name="Dacks J.B."/>
            <person name="Delwiche C.F."/>
            <person name="Dyhrman S.T."/>
            <person name="Glockner G."/>
            <person name="John U."/>
            <person name="Richards T."/>
            <person name="Worden A.Z."/>
            <person name="Zhang X."/>
            <person name="Grigoriev I.V."/>
            <person name="Allen A.E."/>
            <person name="Bidle K."/>
            <person name="Borodovsky M."/>
            <person name="Bowler C."/>
            <person name="Brownlee C."/>
            <person name="Cock J.M."/>
            <person name="Elias M."/>
            <person name="Gladyshev V.N."/>
            <person name="Groth M."/>
            <person name="Guda C."/>
            <person name="Hadaegh A."/>
            <person name="Iglesias-Rodriguez M.D."/>
            <person name="Jenkins J."/>
            <person name="Jones B.M."/>
            <person name="Lawson T."/>
            <person name="Leese F."/>
            <person name="Lindquist E."/>
            <person name="Lobanov A."/>
            <person name="Lomsadze A."/>
            <person name="Malik S.B."/>
            <person name="Marsh M.E."/>
            <person name="Mackinder L."/>
            <person name="Mock T."/>
            <person name="Mueller-Roeber B."/>
            <person name="Pagarete A."/>
            <person name="Parker M."/>
            <person name="Probert I."/>
            <person name="Quesneville H."/>
            <person name="Raines C."/>
            <person name="Rensing S.A."/>
            <person name="Riano-Pachon D.M."/>
            <person name="Richier S."/>
            <person name="Rokitta S."/>
            <person name="Shiraiwa Y."/>
            <person name="Soanes D.M."/>
            <person name="van der Giezen M."/>
            <person name="Wahlund T.M."/>
            <person name="Williams B."/>
            <person name="Wilson W."/>
            <person name="Wolfe G."/>
            <person name="Wurch L.L."/>
        </authorList>
    </citation>
    <scope>NUCLEOTIDE SEQUENCE</scope>
</reference>
<dbReference type="RefSeq" id="XP_005792590.1">
    <property type="nucleotide sequence ID" value="XM_005792533.1"/>
</dbReference>